<evidence type="ECO:0000313" key="7">
    <source>
        <dbReference type="Proteomes" id="UP001652661"/>
    </source>
</evidence>
<dbReference type="GO" id="GO:0008270">
    <property type="term" value="F:zinc ion binding"/>
    <property type="evidence" value="ECO:0007669"/>
    <property type="project" value="UniProtKB-KW"/>
</dbReference>
<dbReference type="InterPro" id="IPR051095">
    <property type="entry name" value="Dros_DevTransReg"/>
</dbReference>
<sequence length="687" mass="73745">MAAENYHLKWDSHLSYLNSSIATLYKNEKFADVVLYSSYNSSGIPSDIPTVGISAHKFILSASSQFFATMFETAPITAPNGVLYVVLPPDLSHRAIQILVQYMYSGEATVSNDILNEVLRGGEILKIRGLCRTSASNGGGSVVSTSHHTLGGHLHSREASAMYMSNGTRSAALPPPPPPPPISDHYSSKPGGSTRFALEHHHHLSSHHNHLSHHHQQQQFRGLGASVMPKDSPVIIKSPKMAAHTGLLTVASSSKLGISVNKEVAIDPEDKCCFAGPGQVEPQAHPPPPTSSSTTAGGGGGGGGTIAAGASASQPISICTEVGCSSCPMAPGPSTEQSETSLRRTEYEEQALRERNEVGLVFERRLRRESACERSRDYYEAPPPHFEHVVPSRLAATPPPPPAPPQQAPPTHRHGHNFLTIKQEPTDWSTNPPNASSANNNNLEEGPLVSPKQPLDFKISAVKMEVNRDRGTPSEDSEEHTLRDYNNFKQLLVCEICQKSFEDTKMLVRHLGTHASDPAGGAGSNLLGPSASGSAPSASGNSSNLALRALKTYVPKKRRRVSQQENNMDHDHVTLLCDLCSTAFETPAEWVRHMNSQHTEIELAMFNSKKDGEQKGQQQQQQQQQPATSSSSTVSTSQMQPKYPSSTTNPTRSMLLNRSNNVDVAASAATSTSPGPSEAAATSSSSS</sequence>
<dbReference type="SMART" id="SM00355">
    <property type="entry name" value="ZnF_C2H2"/>
    <property type="match status" value="2"/>
</dbReference>
<proteinExistence type="predicted"/>
<evidence type="ECO:0000256" key="2">
    <source>
        <dbReference type="ARBA" id="ARBA00023242"/>
    </source>
</evidence>
<evidence type="ECO:0000259" key="5">
    <source>
        <dbReference type="PROSITE" id="PS50097"/>
    </source>
</evidence>
<dbReference type="InterPro" id="IPR036236">
    <property type="entry name" value="Znf_C2H2_sf"/>
</dbReference>
<feature type="compositionally biased region" description="Polar residues" evidence="4">
    <location>
        <begin position="643"/>
        <end position="662"/>
    </location>
</feature>
<dbReference type="RefSeq" id="XP_017026368.1">
    <property type="nucleotide sequence ID" value="XM_017170879.2"/>
</dbReference>
<keyword evidence="2" id="KW-0539">Nucleus</keyword>
<dbReference type="PANTHER" id="PTHR23110:SF93">
    <property type="entry name" value="ZINC FINGER AND BTB DOMAIN-CONTAINING PROTEIN 14-LIKE PROTEIN"/>
    <property type="match status" value="1"/>
</dbReference>
<protein>
    <submittedName>
        <fullName evidence="8">Broad-complex core protein isoforms 1/2/3/4/5</fullName>
    </submittedName>
</protein>
<feature type="region of interest" description="Disordered" evidence="4">
    <location>
        <begin position="167"/>
        <end position="195"/>
    </location>
</feature>
<dbReference type="PROSITE" id="PS50097">
    <property type="entry name" value="BTB"/>
    <property type="match status" value="1"/>
</dbReference>
<dbReference type="OrthoDB" id="6077919at2759"/>
<comment type="subcellular location">
    <subcellularLocation>
        <location evidence="1">Nucleus</location>
    </subcellularLocation>
</comment>
<feature type="compositionally biased region" description="Gly residues" evidence="4">
    <location>
        <begin position="296"/>
        <end position="306"/>
    </location>
</feature>
<dbReference type="GO" id="GO:0005634">
    <property type="term" value="C:nucleus"/>
    <property type="evidence" value="ECO:0007669"/>
    <property type="project" value="UniProtKB-SubCell"/>
</dbReference>
<dbReference type="Gene3D" id="3.30.710.10">
    <property type="entry name" value="Potassium Channel Kv1.1, Chain A"/>
    <property type="match status" value="1"/>
</dbReference>
<dbReference type="SUPFAM" id="SSF54695">
    <property type="entry name" value="POZ domain"/>
    <property type="match status" value="1"/>
</dbReference>
<feature type="region of interest" description="Disordered" evidence="4">
    <location>
        <begin position="610"/>
        <end position="687"/>
    </location>
</feature>
<dbReference type="SMART" id="SM00225">
    <property type="entry name" value="BTB"/>
    <property type="match status" value="1"/>
</dbReference>
<feature type="region of interest" description="Disordered" evidence="4">
    <location>
        <begin position="272"/>
        <end position="309"/>
    </location>
</feature>
<name>A0A6P4IVF1_DROKI</name>
<keyword evidence="3" id="KW-0862">Zinc</keyword>
<feature type="compositionally biased region" description="Low complexity" evidence="4">
    <location>
        <begin position="615"/>
        <end position="640"/>
    </location>
</feature>
<feature type="domain" description="BTB" evidence="5">
    <location>
        <begin position="31"/>
        <end position="112"/>
    </location>
</feature>
<dbReference type="GO" id="GO:0003006">
    <property type="term" value="P:developmental process involved in reproduction"/>
    <property type="evidence" value="ECO:0007669"/>
    <property type="project" value="UniProtKB-ARBA"/>
</dbReference>
<dbReference type="Gene3D" id="3.30.160.60">
    <property type="entry name" value="Classic Zinc Finger"/>
    <property type="match status" value="1"/>
</dbReference>
<dbReference type="PROSITE" id="PS50157">
    <property type="entry name" value="ZINC_FINGER_C2H2_2"/>
    <property type="match status" value="1"/>
</dbReference>
<dbReference type="Pfam" id="PF00651">
    <property type="entry name" value="BTB"/>
    <property type="match status" value="1"/>
</dbReference>
<feature type="compositionally biased region" description="Low complexity" evidence="4">
    <location>
        <begin position="665"/>
        <end position="687"/>
    </location>
</feature>
<keyword evidence="3" id="KW-0863">Zinc-finger</keyword>
<keyword evidence="3" id="KW-0479">Metal-binding</keyword>
<dbReference type="SUPFAM" id="SSF57667">
    <property type="entry name" value="beta-beta-alpha zinc fingers"/>
    <property type="match status" value="1"/>
</dbReference>
<dbReference type="InterPro" id="IPR000210">
    <property type="entry name" value="BTB/POZ_dom"/>
</dbReference>
<dbReference type="AlphaFoldDB" id="A0A6P4IVF1"/>
<dbReference type="GO" id="GO:0048666">
    <property type="term" value="P:neuron development"/>
    <property type="evidence" value="ECO:0007669"/>
    <property type="project" value="UniProtKB-ARBA"/>
</dbReference>
<dbReference type="Proteomes" id="UP001652661">
    <property type="component" value="Chromosome 3L"/>
</dbReference>
<feature type="domain" description="C2H2-type" evidence="6">
    <location>
        <begin position="492"/>
        <end position="519"/>
    </location>
</feature>
<dbReference type="GO" id="GO:0006357">
    <property type="term" value="P:regulation of transcription by RNA polymerase II"/>
    <property type="evidence" value="ECO:0007669"/>
    <property type="project" value="TreeGrafter"/>
</dbReference>
<evidence type="ECO:0000256" key="4">
    <source>
        <dbReference type="SAM" id="MobiDB-lite"/>
    </source>
</evidence>
<dbReference type="FunFam" id="3.30.710.10:FF:000154">
    <property type="entry name" value="Uncharacterized protein, isoform A"/>
    <property type="match status" value="1"/>
</dbReference>
<evidence type="ECO:0000259" key="6">
    <source>
        <dbReference type="PROSITE" id="PS50157"/>
    </source>
</evidence>
<feature type="region of interest" description="Disordered" evidence="4">
    <location>
        <begin position="517"/>
        <end position="543"/>
    </location>
</feature>
<dbReference type="PANTHER" id="PTHR23110">
    <property type="entry name" value="BTB DOMAIN TRANSCRIPTION FACTOR"/>
    <property type="match status" value="1"/>
</dbReference>
<organism evidence="7 8">
    <name type="scientific">Drosophila kikkawai</name>
    <name type="common">Fruit fly</name>
    <dbReference type="NCBI Taxonomy" id="30033"/>
    <lineage>
        <taxon>Eukaryota</taxon>
        <taxon>Metazoa</taxon>
        <taxon>Ecdysozoa</taxon>
        <taxon>Arthropoda</taxon>
        <taxon>Hexapoda</taxon>
        <taxon>Insecta</taxon>
        <taxon>Pterygota</taxon>
        <taxon>Neoptera</taxon>
        <taxon>Endopterygota</taxon>
        <taxon>Diptera</taxon>
        <taxon>Brachycera</taxon>
        <taxon>Muscomorpha</taxon>
        <taxon>Ephydroidea</taxon>
        <taxon>Drosophilidae</taxon>
        <taxon>Drosophila</taxon>
        <taxon>Sophophora</taxon>
    </lineage>
</organism>
<dbReference type="InterPro" id="IPR013087">
    <property type="entry name" value="Znf_C2H2_type"/>
</dbReference>
<dbReference type="InterPro" id="IPR011333">
    <property type="entry name" value="SKP1/BTB/POZ_sf"/>
</dbReference>
<evidence type="ECO:0000313" key="8">
    <source>
        <dbReference type="RefSeq" id="XP_017026368.1"/>
    </source>
</evidence>
<keyword evidence="7" id="KW-1185">Reference proteome</keyword>
<dbReference type="GO" id="GO:0048513">
    <property type="term" value="P:animal organ development"/>
    <property type="evidence" value="ECO:0007669"/>
    <property type="project" value="UniProtKB-ARBA"/>
</dbReference>
<feature type="compositionally biased region" description="Low complexity" evidence="4">
    <location>
        <begin position="431"/>
        <end position="442"/>
    </location>
</feature>
<feature type="compositionally biased region" description="Pro residues" evidence="4">
    <location>
        <begin position="397"/>
        <end position="408"/>
    </location>
</feature>
<feature type="compositionally biased region" description="Pro residues" evidence="4">
    <location>
        <begin position="173"/>
        <end position="182"/>
    </location>
</feature>
<gene>
    <name evidence="8" type="primary">LOC108077516</name>
</gene>
<accession>A0A6P4IVF1</accession>
<feature type="region of interest" description="Disordered" evidence="4">
    <location>
        <begin position="383"/>
        <end position="454"/>
    </location>
</feature>
<evidence type="ECO:0000256" key="1">
    <source>
        <dbReference type="ARBA" id="ARBA00004123"/>
    </source>
</evidence>
<reference evidence="8" key="1">
    <citation type="submission" date="2025-08" db="UniProtKB">
        <authorList>
            <consortium name="RefSeq"/>
        </authorList>
    </citation>
    <scope>IDENTIFICATION</scope>
    <source>
        <strain evidence="8">14028-0561.14</strain>
        <tissue evidence="8">Whole fly</tissue>
    </source>
</reference>
<evidence type="ECO:0000256" key="3">
    <source>
        <dbReference type="PROSITE-ProRule" id="PRU00042"/>
    </source>
</evidence>
<dbReference type="GeneID" id="108077516"/>
<dbReference type="PROSITE" id="PS00028">
    <property type="entry name" value="ZINC_FINGER_C2H2_1"/>
    <property type="match status" value="2"/>
</dbReference>
<feature type="compositionally biased region" description="Low complexity" evidence="4">
    <location>
        <begin position="526"/>
        <end position="543"/>
    </location>
</feature>